<reference evidence="2" key="1">
    <citation type="journal article" date="2023" name="Hortic. Res.">
        <title>A chromosome-level phased genome enabling allele-level studies in sweet orange: a case study on citrus Huanglongbing tolerance.</title>
        <authorList>
            <person name="Wu B."/>
            <person name="Yu Q."/>
            <person name="Deng Z."/>
            <person name="Duan Y."/>
            <person name="Luo F."/>
            <person name="Gmitter F. Jr."/>
        </authorList>
    </citation>
    <scope>NUCLEOTIDE SEQUENCE [LARGE SCALE GENOMIC DNA]</scope>
    <source>
        <strain evidence="2">cv. Valencia</strain>
    </source>
</reference>
<sequence length="1913" mass="214773">MSSFPSASTSGSGSGLGSTGQWGIGFSNTIHSEVAPCLPLPSLPVFCGATDPNLRLFDEASAGVSYRLLNRTEILTQSSRIADLLRVTDVSYLNLRDEAKPDPYSDMEPLELHNQVLQYNAEAFEYVTPGHIKEQVSGGESFERKDREPSILGASGLQRDYIGAQNPHLDRILTNDVSTSSSWKPKIKKKGGDNISSSAQPDPIEVQGWCTCVFPPCLMFFLLFFFPPLPFFTLRAEIPTDDQNDTELLSLPVADVRIVVNEIMSLRAKKLLHLVSVDILVRLLRVLDHQIHRAEGLSVDEREHLDSDRVSMVFCALESIHAALAVMAHDHMPKQLYKEEIIERVLEFSRHQITDVMSAYDPSYRALHKTSESAALEVDEDEEVDADLGSASKRRRTMKNVKVKRSAFNRVSGAVNSILQKLCTILGLLKDLLLIERLSDSCILQLVKTSFTTFLVDNVQLLQLKAIGLLSAIFYSYTQHRTYVIDEILLLLWKLPSTKRALRTYHLPDEEQRQIQMVTALLIQLVHSSANLPEALRKATSGSTILEVQIDSSYPTKCHEAATDTCCLFWTRVLQRFTSVKAQDASELKVMMENLVMDLLTTLNLPEYPASAPILENAGPKSKDVSARSMAIDLLGTIAARLKQEAVLCGRERFWMLQELVREDSSDQSYPKDLCCVCLDGRVEKRVFMCQGCQRLFHADCLGVREHEVPNRGWNCQLCLCRNQLLVLQSYCKSHCKGDINKSHSRSESNPETSDTITKLEIVQQMLLNYLQDAVSADEMNLFVRWFYVCLWYKDDPEAQQKSMYYLARLKSKEIVRESGTISLSLTRDTVKKITLALGQNNSFSRGFDKILHLLLVSLRENSPIIRAKALRAVSIIVEVDPEVLCDKRVQLAVEGRFCDSAISVREAALELVGRHIASHPDVGLQTTAFVLTQNYPVMCQYFVKVAERIKDTGVSVRKRAIKIIRDMCTSNTNFTESTTACIEIISRVNDDESSIQDLVCKTFYEFWFEEPSGLQTQYFGDGSSVPLEVAKKTEQIVEMSRGLPNHQLLVTVIKRNLALDFFPQSAKAAGINPMSLASVRRRCELMCKCLLERILQVEEMNNEGMEMRTLPYVLVLHAFCVVDPTLCAPVSDPSQFVITLQPYLKSQVDNRVVAKFLESVIFIIDAVLPLVRKLPSSVIEELEQDLKHMIVRHSFLTVVHACIKCLCSVSKISGKGLSTVEHLILVFFKYLDSHNPDSKQFQQVGRSLFCLGLLIRYGSSLLTTSYEKNIDIVSNLNLFKRYLRMEDFSVKVRSLQALGFVLIARPEHMLEKDIGKILEATLADSSHIRLKMQALQNLYEYLLDAENQMETDKGSGNEVEYTVEDGHSVPVAAGAGDTNICGGIIQLYWDKILGRCLDANEEVRQTALKIVEVVLRQGLVHPITCVPYLIALETDPQEVNSKLAHHLLMNMNEKYPAFFESRLGDGLQMSFVFIQSIGGGSSECRNQKFQSKAAGTMKGKSDGSSLTQARLGVSQIYKLIRGSRNSRNKFMSSIVRKFDNPSCSDLVIPFLMYCTEVLALLPFSSPDEPLYLIYTINRVIQVRAGALEANMKAMSTHLLQRDAQKTTYENGMVDQESAEPVFNHMTSMDLNGTIKEEPAAQPIFYHMSSIDLNGTVQPEPNDQPLLHRMPPLEAKVHVMSSGEPRDIPKDDLQKVQVDCISATALQLLLKLKRYLKIVYGLNDARCQAYSPSEPQKPGEPLTKQNIPFDISDTRVVLPSTYEDLMQKYQEFKNALKEDTVDYAVYTANIKRKRPAPRKGVRYGRIIGGDDDEDYSDEEWGGGARKLSNSGRKSYSCRRSCTMPQFLSEFGKIPIMNKKMASPRAGNRQPDCYAIGTMVVVVLDMRLVPVGHDSYISVMAARLLPAISSPDNG</sequence>
<keyword evidence="2" id="KW-1185">Reference proteome</keyword>
<dbReference type="EMBL" id="CM039175">
    <property type="protein sequence ID" value="KAH9740314.1"/>
    <property type="molecule type" value="Genomic_DNA"/>
</dbReference>
<protein>
    <submittedName>
        <fullName evidence="1">Sister chromatid cohesion protein SCC2</fullName>
    </submittedName>
</protein>
<dbReference type="Proteomes" id="UP000829398">
    <property type="component" value="Chromosome 6"/>
</dbReference>
<gene>
    <name evidence="1" type="ORF">KPL71_019438</name>
</gene>
<name>A0ACB8K6I4_CITSI</name>
<comment type="caution">
    <text evidence="1">The sequence shown here is derived from an EMBL/GenBank/DDBJ whole genome shotgun (WGS) entry which is preliminary data.</text>
</comment>
<proteinExistence type="predicted"/>
<evidence type="ECO:0000313" key="2">
    <source>
        <dbReference type="Proteomes" id="UP000829398"/>
    </source>
</evidence>
<accession>A0ACB8K6I4</accession>
<evidence type="ECO:0000313" key="1">
    <source>
        <dbReference type="EMBL" id="KAH9740314.1"/>
    </source>
</evidence>
<organism evidence="1 2">
    <name type="scientific">Citrus sinensis</name>
    <name type="common">Sweet orange</name>
    <name type="synonym">Citrus aurantium var. sinensis</name>
    <dbReference type="NCBI Taxonomy" id="2711"/>
    <lineage>
        <taxon>Eukaryota</taxon>
        <taxon>Viridiplantae</taxon>
        <taxon>Streptophyta</taxon>
        <taxon>Embryophyta</taxon>
        <taxon>Tracheophyta</taxon>
        <taxon>Spermatophyta</taxon>
        <taxon>Magnoliopsida</taxon>
        <taxon>eudicotyledons</taxon>
        <taxon>Gunneridae</taxon>
        <taxon>Pentapetalae</taxon>
        <taxon>rosids</taxon>
        <taxon>malvids</taxon>
        <taxon>Sapindales</taxon>
        <taxon>Rutaceae</taxon>
        <taxon>Aurantioideae</taxon>
        <taxon>Citrus</taxon>
    </lineage>
</organism>